<dbReference type="SMART" id="SM00228">
    <property type="entry name" value="PDZ"/>
    <property type="match status" value="2"/>
</dbReference>
<dbReference type="InterPro" id="IPR011782">
    <property type="entry name" value="Pept_S1C_Do"/>
</dbReference>
<evidence type="ECO:0000256" key="7">
    <source>
        <dbReference type="ARBA" id="ARBA00022729"/>
    </source>
</evidence>
<feature type="binding site" evidence="15">
    <location>
        <position position="101"/>
    </location>
    <ligand>
        <name>substrate</name>
    </ligand>
</feature>
<comment type="subcellular location">
    <subcellularLocation>
        <location evidence="2">Periplasm</location>
    </subcellularLocation>
</comment>
<evidence type="ECO:0000313" key="19">
    <source>
        <dbReference type="Proteomes" id="UP000294614"/>
    </source>
</evidence>
<keyword evidence="19" id="KW-1185">Reference proteome</keyword>
<feature type="active site" description="Charge relay system" evidence="14">
    <location>
        <position position="131"/>
    </location>
</feature>
<evidence type="ECO:0000256" key="3">
    <source>
        <dbReference type="ARBA" id="ARBA00010541"/>
    </source>
</evidence>
<feature type="binding site" evidence="15">
    <location>
        <begin position="204"/>
        <end position="206"/>
    </location>
    <ligand>
        <name>substrate</name>
    </ligand>
</feature>
<evidence type="ECO:0000256" key="6">
    <source>
        <dbReference type="ARBA" id="ARBA00022670"/>
    </source>
</evidence>
<dbReference type="RefSeq" id="WP_132872811.1">
    <property type="nucleotide sequence ID" value="NZ_JBLJBI010000100.1"/>
</dbReference>
<evidence type="ECO:0000256" key="2">
    <source>
        <dbReference type="ARBA" id="ARBA00004418"/>
    </source>
</evidence>
<reference evidence="18 19" key="1">
    <citation type="submission" date="2019-03" db="EMBL/GenBank/DDBJ databases">
        <title>Genomic Encyclopedia of Type Strains, Phase IV (KMG-IV): sequencing the most valuable type-strain genomes for metagenomic binning, comparative biology and taxonomic classification.</title>
        <authorList>
            <person name="Goeker M."/>
        </authorList>
    </citation>
    <scope>NUCLEOTIDE SEQUENCE [LARGE SCALE GENOMIC DNA]</scope>
    <source>
        <strain evidence="18 19">DSM 24984</strain>
    </source>
</reference>
<dbReference type="CDD" id="cd10839">
    <property type="entry name" value="cpPDZ1_DegP-like"/>
    <property type="match status" value="1"/>
</dbReference>
<evidence type="ECO:0000256" key="5">
    <source>
        <dbReference type="ARBA" id="ARBA00013958"/>
    </source>
</evidence>
<name>A0A4R1KDE0_9BACT</name>
<keyword evidence="8" id="KW-0677">Repeat</keyword>
<keyword evidence="10" id="KW-0378">Hydrolase</keyword>
<evidence type="ECO:0000313" key="18">
    <source>
        <dbReference type="EMBL" id="TCK62616.1"/>
    </source>
</evidence>
<dbReference type="Pfam" id="PF13365">
    <property type="entry name" value="Trypsin_2"/>
    <property type="match status" value="1"/>
</dbReference>
<keyword evidence="12" id="KW-0346">Stress response</keyword>
<dbReference type="InterPro" id="IPR009003">
    <property type="entry name" value="Peptidase_S1_PA"/>
</dbReference>
<evidence type="ECO:0000256" key="10">
    <source>
        <dbReference type="ARBA" id="ARBA00022801"/>
    </source>
</evidence>
<evidence type="ECO:0000256" key="9">
    <source>
        <dbReference type="ARBA" id="ARBA00022764"/>
    </source>
</evidence>
<dbReference type="GO" id="GO:0042597">
    <property type="term" value="C:periplasmic space"/>
    <property type="evidence" value="ECO:0007669"/>
    <property type="project" value="UniProtKB-SubCell"/>
</dbReference>
<keyword evidence="6 18" id="KW-0645">Protease</keyword>
<proteinExistence type="inferred from homology"/>
<dbReference type="EMBL" id="SMGG01000003">
    <property type="protein sequence ID" value="TCK62616.1"/>
    <property type="molecule type" value="Genomic_DNA"/>
</dbReference>
<protein>
    <recommendedName>
        <fullName evidence="5">Probable periplasmic serine endoprotease DegP-like</fullName>
        <ecNumber evidence="4">3.4.21.107</ecNumber>
    </recommendedName>
    <alternativeName>
        <fullName evidence="13">Protease Do</fullName>
    </alternativeName>
</protein>
<gene>
    <name evidence="18" type="ORF">C8D98_1146</name>
</gene>
<evidence type="ECO:0000256" key="12">
    <source>
        <dbReference type="ARBA" id="ARBA00023016"/>
    </source>
</evidence>
<feature type="active site" description="Charge relay system" evidence="14">
    <location>
        <position position="206"/>
    </location>
</feature>
<evidence type="ECO:0000256" key="1">
    <source>
        <dbReference type="ARBA" id="ARBA00001772"/>
    </source>
</evidence>
<dbReference type="OrthoDB" id="9758917at2"/>
<evidence type="ECO:0000256" key="8">
    <source>
        <dbReference type="ARBA" id="ARBA00022737"/>
    </source>
</evidence>
<dbReference type="SUPFAM" id="SSF50494">
    <property type="entry name" value="Trypsin-like serine proteases"/>
    <property type="match status" value="1"/>
</dbReference>
<evidence type="ECO:0000256" key="14">
    <source>
        <dbReference type="PIRSR" id="PIRSR611782-1"/>
    </source>
</evidence>
<feature type="chain" id="PRO_5020896550" description="Probable periplasmic serine endoprotease DegP-like" evidence="16">
    <location>
        <begin position="21"/>
        <end position="453"/>
    </location>
</feature>
<organism evidence="18 19">
    <name type="scientific">Seleniivibrio woodruffii</name>
    <dbReference type="NCBI Taxonomy" id="1078050"/>
    <lineage>
        <taxon>Bacteria</taxon>
        <taxon>Pseudomonadati</taxon>
        <taxon>Deferribacterota</taxon>
        <taxon>Deferribacteres</taxon>
        <taxon>Deferribacterales</taxon>
        <taxon>Geovibrionaceae</taxon>
        <taxon>Seleniivibrio</taxon>
    </lineage>
</organism>
<feature type="active site" description="Charge relay system" evidence="14">
    <location>
        <position position="101"/>
    </location>
</feature>
<comment type="catalytic activity">
    <reaction evidence="1">
        <text>Acts on substrates that are at least partially unfolded. The cleavage site P1 residue is normally between a pair of hydrophobic residues, such as Val-|-Val.</text>
        <dbReference type="EC" id="3.4.21.107"/>
    </reaction>
</comment>
<feature type="signal peptide" evidence="16">
    <location>
        <begin position="1"/>
        <end position="20"/>
    </location>
</feature>
<dbReference type="PANTHER" id="PTHR22939">
    <property type="entry name" value="SERINE PROTEASE FAMILY S1C HTRA-RELATED"/>
    <property type="match status" value="1"/>
</dbReference>
<keyword evidence="7 16" id="KW-0732">Signal</keyword>
<comment type="caution">
    <text evidence="18">The sequence shown here is derived from an EMBL/GenBank/DDBJ whole genome shotgun (WGS) entry which is preliminary data.</text>
</comment>
<dbReference type="Gene3D" id="2.30.42.10">
    <property type="match status" value="2"/>
</dbReference>
<evidence type="ECO:0000259" key="17">
    <source>
        <dbReference type="PROSITE" id="PS50106"/>
    </source>
</evidence>
<dbReference type="AlphaFoldDB" id="A0A4R1KDE0"/>
<dbReference type="GO" id="GO:0006508">
    <property type="term" value="P:proteolysis"/>
    <property type="evidence" value="ECO:0007669"/>
    <property type="project" value="UniProtKB-KW"/>
</dbReference>
<dbReference type="EC" id="3.4.21.107" evidence="4"/>
<dbReference type="Pfam" id="PF13180">
    <property type="entry name" value="PDZ_2"/>
    <property type="match status" value="1"/>
</dbReference>
<dbReference type="PROSITE" id="PS50106">
    <property type="entry name" value="PDZ"/>
    <property type="match status" value="1"/>
</dbReference>
<sequence>MKKFLLMTFIVCITAVSAIAAPAPESFSGIYKSTKDSVVNISTTKVMKRSAHPPINDEMFRRFFGDDFGGMIPNMPREFKTSSLGSGFIIDATGLIVTNNHVIDGASEIIVKLNDEHKFPAKVVGRDPLTDLALIKIEPGNLKLSPLPLGDSDKADIGDWVIAIGNPLGLEWTITAGIISAKGRELNNSPYDNFMQTDASINPGNSGGPLINMQGQVVAINTAIIPSGQGLGFAVPVNMLKDLLPKLKTGTVKRGWLGVSVQSIDEKLAKGFGMKEPKGALIADVTKDDPADKAGVKAGDVVLKVNGQAIADSKELVNTIGAVSPGQTVVLDILRDKKEMKISVKLGVRKGQGGEDESPAAVPGSAITVVPLNKNELTRLNLSYGVKVVNVDEKKKAYDAGLRPGTIILTINREQVRTAAEFNEKFNKIAKGSVVLLQTYAGGRSNFIAFDKD</sequence>
<evidence type="ECO:0000256" key="15">
    <source>
        <dbReference type="PIRSR" id="PIRSR611782-2"/>
    </source>
</evidence>
<dbReference type="PANTHER" id="PTHR22939:SF130">
    <property type="entry name" value="PERIPLASMIC SERINE ENDOPROTEASE DEGP-LIKE-RELATED"/>
    <property type="match status" value="1"/>
</dbReference>
<accession>A0A4R1KDE0</accession>
<dbReference type="InterPro" id="IPR001478">
    <property type="entry name" value="PDZ"/>
</dbReference>
<dbReference type="SUPFAM" id="SSF50156">
    <property type="entry name" value="PDZ domain-like"/>
    <property type="match status" value="2"/>
</dbReference>
<dbReference type="InterPro" id="IPR036034">
    <property type="entry name" value="PDZ_sf"/>
</dbReference>
<dbReference type="PRINTS" id="PR00834">
    <property type="entry name" value="PROTEASES2C"/>
</dbReference>
<dbReference type="Gene3D" id="2.40.10.120">
    <property type="match status" value="1"/>
</dbReference>
<dbReference type="Proteomes" id="UP000294614">
    <property type="component" value="Unassembled WGS sequence"/>
</dbReference>
<feature type="domain" description="PDZ" evidence="17">
    <location>
        <begin position="246"/>
        <end position="337"/>
    </location>
</feature>
<dbReference type="InterPro" id="IPR001940">
    <property type="entry name" value="Peptidase_S1C"/>
</dbReference>
<evidence type="ECO:0000256" key="16">
    <source>
        <dbReference type="SAM" id="SignalP"/>
    </source>
</evidence>
<evidence type="ECO:0000256" key="4">
    <source>
        <dbReference type="ARBA" id="ARBA00013035"/>
    </source>
</evidence>
<dbReference type="NCBIfam" id="TIGR02037">
    <property type="entry name" value="degP_htrA_DO"/>
    <property type="match status" value="1"/>
</dbReference>
<evidence type="ECO:0000256" key="11">
    <source>
        <dbReference type="ARBA" id="ARBA00022825"/>
    </source>
</evidence>
<dbReference type="GO" id="GO:0004252">
    <property type="term" value="F:serine-type endopeptidase activity"/>
    <property type="evidence" value="ECO:0007669"/>
    <property type="project" value="InterPro"/>
</dbReference>
<evidence type="ECO:0000256" key="13">
    <source>
        <dbReference type="ARBA" id="ARBA00032850"/>
    </source>
</evidence>
<feature type="binding site" evidence="15">
    <location>
        <position position="131"/>
    </location>
    <ligand>
        <name>substrate</name>
    </ligand>
</feature>
<keyword evidence="11" id="KW-0720">Serine protease</keyword>
<keyword evidence="9" id="KW-0574">Periplasm</keyword>
<comment type="similarity">
    <text evidence="3">Belongs to the peptidase S1C family.</text>
</comment>